<keyword evidence="2 7" id="KW-0808">Transferase</keyword>
<dbReference type="PROSITE" id="PS51683">
    <property type="entry name" value="SAM_OMT_II"/>
    <property type="match status" value="1"/>
</dbReference>
<dbReference type="STRING" id="58117.SAMN05421833_1618"/>
<dbReference type="InterPro" id="IPR036390">
    <property type="entry name" value="WH_DNA-bd_sf"/>
</dbReference>
<dbReference type="InterPro" id="IPR001077">
    <property type="entry name" value="COMT_C"/>
</dbReference>
<protein>
    <submittedName>
        <fullName evidence="7">O-methyltransferase</fullName>
    </submittedName>
</protein>
<evidence type="ECO:0000256" key="1">
    <source>
        <dbReference type="ARBA" id="ARBA00022603"/>
    </source>
</evidence>
<dbReference type="CDD" id="cd02440">
    <property type="entry name" value="AdoMet_MTases"/>
    <property type="match status" value="1"/>
</dbReference>
<evidence type="ECO:0000313" key="7">
    <source>
        <dbReference type="EMBL" id="SIS25170.1"/>
    </source>
</evidence>
<organism evidence="7 8">
    <name type="scientific">Microbispora rosea</name>
    <dbReference type="NCBI Taxonomy" id="58117"/>
    <lineage>
        <taxon>Bacteria</taxon>
        <taxon>Bacillati</taxon>
        <taxon>Actinomycetota</taxon>
        <taxon>Actinomycetes</taxon>
        <taxon>Streptosporangiales</taxon>
        <taxon>Streptosporangiaceae</taxon>
        <taxon>Microbispora</taxon>
    </lineage>
</organism>
<dbReference type="InterPro" id="IPR012967">
    <property type="entry name" value="COMT_dimerisation"/>
</dbReference>
<evidence type="ECO:0000259" key="6">
    <source>
        <dbReference type="Pfam" id="PF08100"/>
    </source>
</evidence>
<dbReference type="Pfam" id="PF08100">
    <property type="entry name" value="Dimerisation"/>
    <property type="match status" value="1"/>
</dbReference>
<feature type="active site" description="Proton acceptor" evidence="4">
    <location>
        <position position="243"/>
    </location>
</feature>
<dbReference type="Gene3D" id="1.10.287.1350">
    <property type="match status" value="1"/>
</dbReference>
<dbReference type="InterPro" id="IPR016461">
    <property type="entry name" value="COMT-like"/>
</dbReference>
<dbReference type="SUPFAM" id="SSF53335">
    <property type="entry name" value="S-adenosyl-L-methionine-dependent methyltransferases"/>
    <property type="match status" value="1"/>
</dbReference>
<keyword evidence="3" id="KW-0949">S-adenosyl-L-methionine</keyword>
<feature type="domain" description="O-methyltransferase C-terminal" evidence="5">
    <location>
        <begin position="110"/>
        <end position="314"/>
    </location>
</feature>
<dbReference type="Gene3D" id="3.40.50.150">
    <property type="entry name" value="Vaccinia Virus protein VP39"/>
    <property type="match status" value="1"/>
</dbReference>
<sequence length="334" mass="35911">MIDSTGPAWDAIVGLSRFAALAAMAELDCAEHLASGPMGVPELAKACEAHEPSLARLLRELETVGVVRAVAPETYELTEEGQTLRDGVPGSMRSALRMAAENGYWYAMGNLAQTVRDGRSAFIARFGPLYGYFQEHPEAARLFNEYMAIRAAPLEAALATSYDFTGVETFVDIAGGTGHLLAAVLDRHPGMRGVLFDIAHVVENARASLSARGLGDRCEFESGDFFESVPAGGDLYLLASVIHNWSDEASLRILANVRRAAPPHARLLLLEMVLPDDATPHIGKDLDMRMLALTDGGMERTASEHTRLLGEAGFTLSRILPLPAGASLIEALPR</sequence>
<dbReference type="InterPro" id="IPR029063">
    <property type="entry name" value="SAM-dependent_MTases_sf"/>
</dbReference>
<dbReference type="EMBL" id="FTNI01000061">
    <property type="protein sequence ID" value="SIS25170.1"/>
    <property type="molecule type" value="Genomic_DNA"/>
</dbReference>
<dbReference type="GO" id="GO:0032259">
    <property type="term" value="P:methylation"/>
    <property type="evidence" value="ECO:0007669"/>
    <property type="project" value="UniProtKB-KW"/>
</dbReference>
<evidence type="ECO:0000313" key="8">
    <source>
        <dbReference type="Proteomes" id="UP000186096"/>
    </source>
</evidence>
<dbReference type="InterPro" id="IPR036388">
    <property type="entry name" value="WH-like_DNA-bd_sf"/>
</dbReference>
<dbReference type="GO" id="GO:0046983">
    <property type="term" value="F:protein dimerization activity"/>
    <property type="evidence" value="ECO:0007669"/>
    <property type="project" value="InterPro"/>
</dbReference>
<proteinExistence type="predicted"/>
<dbReference type="Proteomes" id="UP000186096">
    <property type="component" value="Unassembled WGS sequence"/>
</dbReference>
<dbReference type="SUPFAM" id="SSF46785">
    <property type="entry name" value="Winged helix' DNA-binding domain"/>
    <property type="match status" value="1"/>
</dbReference>
<dbReference type="PANTHER" id="PTHR43712:SF2">
    <property type="entry name" value="O-METHYLTRANSFERASE CICE"/>
    <property type="match status" value="1"/>
</dbReference>
<name>A0A1N7HKG3_9ACTN</name>
<dbReference type="Pfam" id="PF00891">
    <property type="entry name" value="Methyltransf_2"/>
    <property type="match status" value="1"/>
</dbReference>
<dbReference type="RefSeq" id="WP_239105343.1">
    <property type="nucleotide sequence ID" value="NZ_FTNI01000061.1"/>
</dbReference>
<keyword evidence="8" id="KW-1185">Reference proteome</keyword>
<dbReference type="PIRSF" id="PIRSF005739">
    <property type="entry name" value="O-mtase"/>
    <property type="match status" value="1"/>
</dbReference>
<feature type="domain" description="O-methyltransferase dimerisation" evidence="6">
    <location>
        <begin position="9"/>
        <end position="84"/>
    </location>
</feature>
<evidence type="ECO:0000256" key="3">
    <source>
        <dbReference type="ARBA" id="ARBA00022691"/>
    </source>
</evidence>
<dbReference type="PANTHER" id="PTHR43712">
    <property type="entry name" value="PUTATIVE (AFU_ORTHOLOGUE AFUA_4G14580)-RELATED"/>
    <property type="match status" value="1"/>
</dbReference>
<reference evidence="8" key="1">
    <citation type="submission" date="2017-01" db="EMBL/GenBank/DDBJ databases">
        <authorList>
            <person name="Varghese N."/>
            <person name="Submissions S."/>
        </authorList>
    </citation>
    <scope>NUCLEOTIDE SEQUENCE [LARGE SCALE GENOMIC DNA]</scope>
    <source>
        <strain evidence="8">ATCC 12950</strain>
    </source>
</reference>
<accession>A0A1N7HKG3</accession>
<keyword evidence="1 7" id="KW-0489">Methyltransferase</keyword>
<dbReference type="Gene3D" id="1.10.10.10">
    <property type="entry name" value="Winged helix-like DNA-binding domain superfamily/Winged helix DNA-binding domain"/>
    <property type="match status" value="1"/>
</dbReference>
<evidence type="ECO:0000259" key="5">
    <source>
        <dbReference type="Pfam" id="PF00891"/>
    </source>
</evidence>
<dbReference type="AlphaFoldDB" id="A0A1N7HKG3"/>
<dbReference type="GO" id="GO:0008171">
    <property type="term" value="F:O-methyltransferase activity"/>
    <property type="evidence" value="ECO:0007669"/>
    <property type="project" value="InterPro"/>
</dbReference>
<gene>
    <name evidence="7" type="ORF">SAMN05421833_1618</name>
</gene>
<evidence type="ECO:0000256" key="4">
    <source>
        <dbReference type="PIRSR" id="PIRSR005739-1"/>
    </source>
</evidence>
<evidence type="ECO:0000256" key="2">
    <source>
        <dbReference type="ARBA" id="ARBA00022679"/>
    </source>
</evidence>